<dbReference type="RefSeq" id="WP_131449165.1">
    <property type="nucleotide sequence ID" value="NZ_SJZI01000042.1"/>
</dbReference>
<protein>
    <recommendedName>
        <fullName evidence="4">Carboxypeptidase regulatory-like domain-containing protein</fullName>
    </recommendedName>
</protein>
<keyword evidence="1" id="KW-0732">Signal</keyword>
<name>A0A4R1BB61_9BACT</name>
<organism evidence="2 3">
    <name type="scientific">Flaviaesturariibacter flavus</name>
    <dbReference type="NCBI Taxonomy" id="2502780"/>
    <lineage>
        <taxon>Bacteria</taxon>
        <taxon>Pseudomonadati</taxon>
        <taxon>Bacteroidota</taxon>
        <taxon>Chitinophagia</taxon>
        <taxon>Chitinophagales</taxon>
        <taxon>Chitinophagaceae</taxon>
        <taxon>Flaviaestuariibacter</taxon>
    </lineage>
</organism>
<dbReference type="AlphaFoldDB" id="A0A4R1BB61"/>
<dbReference type="Proteomes" id="UP000295334">
    <property type="component" value="Unassembled WGS sequence"/>
</dbReference>
<feature type="signal peptide" evidence="1">
    <location>
        <begin position="1"/>
        <end position="34"/>
    </location>
</feature>
<keyword evidence="3" id="KW-1185">Reference proteome</keyword>
<evidence type="ECO:0000313" key="2">
    <source>
        <dbReference type="EMBL" id="TCJ14236.1"/>
    </source>
</evidence>
<accession>A0A4R1BB61</accession>
<reference evidence="2 3" key="1">
    <citation type="submission" date="2019-03" db="EMBL/GenBank/DDBJ databases">
        <authorList>
            <person name="Kim M.K.M."/>
        </authorList>
    </citation>
    <scope>NUCLEOTIDE SEQUENCE [LARGE SCALE GENOMIC DNA]</scope>
    <source>
        <strain evidence="2 3">17J68-12</strain>
    </source>
</reference>
<sequence>MKKHFSNTLTRNLRQRALVLTVCATLFGGLTANAAGPIEDKPAVRVQGSAAINGQPVFQVTLNDEQHQGFALRITDEAGNLLYSEQIRAGAYSKRFQLAMVQSEDIRLYVELVPRSGQKAESYLVEGNAAAVQQLVVSRN</sequence>
<proteinExistence type="predicted"/>
<gene>
    <name evidence="2" type="ORF">EPD60_09530</name>
</gene>
<feature type="chain" id="PRO_5020406119" description="Carboxypeptidase regulatory-like domain-containing protein" evidence="1">
    <location>
        <begin position="35"/>
        <end position="140"/>
    </location>
</feature>
<evidence type="ECO:0008006" key="4">
    <source>
        <dbReference type="Google" id="ProtNLM"/>
    </source>
</evidence>
<comment type="caution">
    <text evidence="2">The sequence shown here is derived from an EMBL/GenBank/DDBJ whole genome shotgun (WGS) entry which is preliminary data.</text>
</comment>
<evidence type="ECO:0000256" key="1">
    <source>
        <dbReference type="SAM" id="SignalP"/>
    </source>
</evidence>
<dbReference type="EMBL" id="SJZI01000042">
    <property type="protein sequence ID" value="TCJ14236.1"/>
    <property type="molecule type" value="Genomic_DNA"/>
</dbReference>
<evidence type="ECO:0000313" key="3">
    <source>
        <dbReference type="Proteomes" id="UP000295334"/>
    </source>
</evidence>